<reference evidence="1" key="1">
    <citation type="journal article" date="2020" name="Nature">
        <title>Giant virus diversity and host interactions through global metagenomics.</title>
        <authorList>
            <person name="Schulz F."/>
            <person name="Roux S."/>
            <person name="Paez-Espino D."/>
            <person name="Jungbluth S."/>
            <person name="Walsh D.A."/>
            <person name="Denef V.J."/>
            <person name="McMahon K.D."/>
            <person name="Konstantinidis K.T."/>
            <person name="Eloe-Fadrosh E.A."/>
            <person name="Kyrpides N.C."/>
            <person name="Woyke T."/>
        </authorList>
    </citation>
    <scope>NUCLEOTIDE SEQUENCE</scope>
    <source>
        <strain evidence="1">GVMAG-M-3300013004-44</strain>
    </source>
</reference>
<proteinExistence type="predicted"/>
<evidence type="ECO:0000313" key="1">
    <source>
        <dbReference type="EMBL" id="QHS91232.1"/>
    </source>
</evidence>
<dbReference type="EMBL" id="MN739156">
    <property type="protein sequence ID" value="QHS91232.1"/>
    <property type="molecule type" value="Genomic_DNA"/>
</dbReference>
<sequence>MTFWRFCRTDVSILRIVLLAWSNQFARLFNRSRNTTKMGNACGVVHAIEYLRYTNLVGSTDFAAAKVARRQGGFEADIHNGRFDDFVDIVNIDDIGPISCRFP</sequence>
<name>A0A6C0BGV2_9ZZZZ</name>
<accession>A0A6C0BGV2</accession>
<protein>
    <submittedName>
        <fullName evidence="1">Uncharacterized protein</fullName>
    </submittedName>
</protein>
<organism evidence="1">
    <name type="scientific">viral metagenome</name>
    <dbReference type="NCBI Taxonomy" id="1070528"/>
    <lineage>
        <taxon>unclassified sequences</taxon>
        <taxon>metagenomes</taxon>
        <taxon>organismal metagenomes</taxon>
    </lineage>
</organism>
<dbReference type="AlphaFoldDB" id="A0A6C0BGV2"/>